<organism evidence="12 13">
    <name type="scientific">Govanella unica</name>
    <dbReference type="NCBI Taxonomy" id="2975056"/>
    <lineage>
        <taxon>Bacteria</taxon>
        <taxon>Pseudomonadati</taxon>
        <taxon>Pseudomonadota</taxon>
        <taxon>Alphaproteobacteria</taxon>
        <taxon>Emcibacterales</taxon>
        <taxon>Govanellaceae</taxon>
        <taxon>Govanella</taxon>
    </lineage>
</organism>
<dbReference type="PROSITE" id="PS51202">
    <property type="entry name" value="RCK_C"/>
    <property type="match status" value="1"/>
</dbReference>
<evidence type="ECO:0000256" key="4">
    <source>
        <dbReference type="ARBA" id="ARBA00022475"/>
    </source>
</evidence>
<evidence type="ECO:0000313" key="13">
    <source>
        <dbReference type="Proteomes" id="UP001141619"/>
    </source>
</evidence>
<dbReference type="SUPFAM" id="SSF116726">
    <property type="entry name" value="TrkA C-terminal domain-like"/>
    <property type="match status" value="1"/>
</dbReference>
<reference evidence="12" key="1">
    <citation type="submission" date="2022-08" db="EMBL/GenBank/DDBJ databases">
        <authorList>
            <person name="Vandamme P."/>
            <person name="Hettiarachchi A."/>
            <person name="Peeters C."/>
            <person name="Cnockaert M."/>
            <person name="Carlier A."/>
        </authorList>
    </citation>
    <scope>NUCLEOTIDE SEQUENCE</scope>
    <source>
        <strain evidence="12">LMG 31809</strain>
    </source>
</reference>
<evidence type="ECO:0000256" key="1">
    <source>
        <dbReference type="ARBA" id="ARBA00004651"/>
    </source>
</evidence>
<dbReference type="RefSeq" id="WP_274944840.1">
    <property type="nucleotide sequence ID" value="NZ_JANWOI010000006.1"/>
</dbReference>
<feature type="domain" description="RCK C-terminal" evidence="11">
    <location>
        <begin position="403"/>
        <end position="485"/>
    </location>
</feature>
<keyword evidence="5" id="KW-0633">Potassium transport</keyword>
<evidence type="ECO:0000256" key="6">
    <source>
        <dbReference type="ARBA" id="ARBA00022692"/>
    </source>
</evidence>
<dbReference type="PANTHER" id="PTHR32507:SF7">
    <property type="entry name" value="K(+)_H(+) ANTIPORTER NHAP2"/>
    <property type="match status" value="1"/>
</dbReference>
<keyword evidence="4" id="KW-1003">Cell membrane</keyword>
<dbReference type="EMBL" id="JANWOI010000006">
    <property type="protein sequence ID" value="MDA5195125.1"/>
    <property type="molecule type" value="Genomic_DNA"/>
</dbReference>
<dbReference type="Gene3D" id="3.30.70.1450">
    <property type="entry name" value="Regulator of K+ conductance, C-terminal domain"/>
    <property type="match status" value="1"/>
</dbReference>
<evidence type="ECO:0000256" key="9">
    <source>
        <dbReference type="ARBA" id="ARBA00023136"/>
    </source>
</evidence>
<feature type="transmembrane region" description="Helical" evidence="10">
    <location>
        <begin position="273"/>
        <end position="293"/>
    </location>
</feature>
<dbReference type="NCBIfam" id="NF003715">
    <property type="entry name" value="PRK05326.1-2"/>
    <property type="match status" value="1"/>
</dbReference>
<evidence type="ECO:0000256" key="5">
    <source>
        <dbReference type="ARBA" id="ARBA00022538"/>
    </source>
</evidence>
<keyword evidence="9 10" id="KW-0472">Membrane</keyword>
<keyword evidence="5" id="KW-0630">Potassium</keyword>
<evidence type="ECO:0000256" key="3">
    <source>
        <dbReference type="ARBA" id="ARBA00022449"/>
    </source>
</evidence>
<dbReference type="Pfam" id="PF00999">
    <property type="entry name" value="Na_H_Exchanger"/>
    <property type="match status" value="1"/>
</dbReference>
<name>A0A9X3U009_9PROT</name>
<keyword evidence="6 10" id="KW-0812">Transmembrane</keyword>
<evidence type="ECO:0000256" key="7">
    <source>
        <dbReference type="ARBA" id="ARBA00022989"/>
    </source>
</evidence>
<feature type="transmembrane region" description="Helical" evidence="10">
    <location>
        <begin position="165"/>
        <end position="185"/>
    </location>
</feature>
<dbReference type="GO" id="GO:1902600">
    <property type="term" value="P:proton transmembrane transport"/>
    <property type="evidence" value="ECO:0007669"/>
    <property type="project" value="InterPro"/>
</dbReference>
<dbReference type="PANTHER" id="PTHR32507">
    <property type="entry name" value="NA(+)/H(+) ANTIPORTER 1"/>
    <property type="match status" value="1"/>
</dbReference>
<dbReference type="NCBIfam" id="NF003716">
    <property type="entry name" value="PRK05326.1-3"/>
    <property type="match status" value="1"/>
</dbReference>
<keyword evidence="8" id="KW-0406">Ion transport</keyword>
<feature type="transmembrane region" description="Helical" evidence="10">
    <location>
        <begin position="119"/>
        <end position="139"/>
    </location>
</feature>
<dbReference type="InterPro" id="IPR006153">
    <property type="entry name" value="Cation/H_exchanger_TM"/>
</dbReference>
<feature type="transmembrane region" description="Helical" evidence="10">
    <location>
        <begin position="88"/>
        <end position="113"/>
    </location>
</feature>
<dbReference type="InterPro" id="IPR006037">
    <property type="entry name" value="RCK_C"/>
</dbReference>
<feature type="transmembrane region" description="Helical" evidence="10">
    <location>
        <begin position="363"/>
        <end position="386"/>
    </location>
</feature>
<evidence type="ECO:0000259" key="11">
    <source>
        <dbReference type="PROSITE" id="PS51202"/>
    </source>
</evidence>
<keyword evidence="3" id="KW-0050">Antiport</keyword>
<keyword evidence="13" id="KW-1185">Reference proteome</keyword>
<dbReference type="AlphaFoldDB" id="A0A9X3U009"/>
<dbReference type="InterPro" id="IPR036721">
    <property type="entry name" value="RCK_C_sf"/>
</dbReference>
<gene>
    <name evidence="12" type="ORF">NYP16_14330</name>
</gene>
<feature type="transmembrane region" description="Helical" evidence="10">
    <location>
        <begin position="59"/>
        <end position="76"/>
    </location>
</feature>
<evidence type="ECO:0000256" key="8">
    <source>
        <dbReference type="ARBA" id="ARBA00023065"/>
    </source>
</evidence>
<dbReference type="GO" id="GO:0008324">
    <property type="term" value="F:monoatomic cation transmembrane transporter activity"/>
    <property type="evidence" value="ECO:0007669"/>
    <property type="project" value="InterPro"/>
</dbReference>
<protein>
    <submittedName>
        <fullName evidence="12">Potassium/proton antiporter</fullName>
    </submittedName>
</protein>
<evidence type="ECO:0000256" key="2">
    <source>
        <dbReference type="ARBA" id="ARBA00022448"/>
    </source>
</evidence>
<proteinExistence type="predicted"/>
<feature type="transmembrane region" description="Helical" evidence="10">
    <location>
        <begin position="334"/>
        <end position="357"/>
    </location>
</feature>
<feature type="transmembrane region" description="Helical" evidence="10">
    <location>
        <begin position="241"/>
        <end position="261"/>
    </location>
</feature>
<accession>A0A9X3U009</accession>
<dbReference type="InterPro" id="IPR038770">
    <property type="entry name" value="Na+/solute_symporter_sf"/>
</dbReference>
<dbReference type="Proteomes" id="UP001141619">
    <property type="component" value="Unassembled WGS sequence"/>
</dbReference>
<keyword evidence="7 10" id="KW-1133">Transmembrane helix</keyword>
<dbReference type="GO" id="GO:0005886">
    <property type="term" value="C:plasma membrane"/>
    <property type="evidence" value="ECO:0007669"/>
    <property type="project" value="UniProtKB-SubCell"/>
</dbReference>
<evidence type="ECO:0000313" key="12">
    <source>
        <dbReference type="EMBL" id="MDA5195125.1"/>
    </source>
</evidence>
<dbReference type="GO" id="GO:0015297">
    <property type="term" value="F:antiporter activity"/>
    <property type="evidence" value="ECO:0007669"/>
    <property type="project" value="UniProtKB-KW"/>
</dbReference>
<feature type="transmembrane region" description="Helical" evidence="10">
    <location>
        <begin position="7"/>
        <end position="39"/>
    </location>
</feature>
<reference evidence="12" key="2">
    <citation type="journal article" date="2023" name="Syst. Appl. Microbiol.">
        <title>Govania unica gen. nov., sp. nov., a rare biosphere bacterium that represents a novel family in the class Alphaproteobacteria.</title>
        <authorList>
            <person name="Vandamme P."/>
            <person name="Peeters C."/>
            <person name="Hettiarachchi A."/>
            <person name="Cnockaert M."/>
            <person name="Carlier A."/>
        </authorList>
    </citation>
    <scope>NUCLEOTIDE SEQUENCE</scope>
    <source>
        <strain evidence="12">LMG 31809</strain>
    </source>
</reference>
<dbReference type="Gene3D" id="1.20.1530.20">
    <property type="match status" value="1"/>
</dbReference>
<dbReference type="GO" id="GO:0006813">
    <property type="term" value="P:potassium ion transport"/>
    <property type="evidence" value="ECO:0007669"/>
    <property type="project" value="UniProtKB-KW"/>
</dbReference>
<comment type="subcellular location">
    <subcellularLocation>
        <location evidence="1">Cell membrane</location>
        <topology evidence="1">Multi-pass membrane protein</topology>
    </subcellularLocation>
</comment>
<keyword evidence="2" id="KW-0813">Transport</keyword>
<feature type="transmembrane region" description="Helical" evidence="10">
    <location>
        <begin position="299"/>
        <end position="322"/>
    </location>
</feature>
<comment type="caution">
    <text evidence="12">The sequence shown here is derived from an EMBL/GenBank/DDBJ whole genome shotgun (WGS) entry which is preliminary data.</text>
</comment>
<dbReference type="NCBIfam" id="NF003714">
    <property type="entry name" value="PRK05326.1-1"/>
    <property type="match status" value="1"/>
</dbReference>
<evidence type="ECO:0000256" key="10">
    <source>
        <dbReference type="SAM" id="Phobius"/>
    </source>
</evidence>
<sequence>MGQADHFILILGGLVLLGILAGVLSSRIGAPLLLVFLGVGMLLGEDGPGGLQFGNFRTTYVVGSVALAIILFDGGFRTPMSAVRMAWAPATMLATVGVVVTAVVTAGFAMLAFDIDMSQALLIGTIVASTDAAAVFLLLHQHGMELRKRLSATLEIESGANDPMAIFLTITLVTIIAAGGTASPFEIFQGFARQFLTGAVAGVAGGYLISRSINKLELAAGLYPVFTVAAALALFGLTQLIGGSGFLAVYLAGIVAGNRRLRARKLIGRFHDGMAWISQILMFVMLGLLVTPTNLLKDIVPSTLVALALVFIVRPLAVFLSLIPFRFRLRERIFIAWVGLRGAVPIFLAMIPVLGGLPHSLQYFNVAFLVVIVSLVLQGWTVPWLARRLRLQVPPRPEPSSRLDLDLLASGDSDIIAYRVTDKSPIAHKKPGTLTLPTGAHVLAVLRDEQVVAADKADHFMPGDLALMISPPEQAFKLDRQFVPPTAERYLLGINVGDFAFAGTTPMKLLADAYGLPVIEADREKKLSRFLRERLGSKIGEGDVLAFGGTELVVRELIDGEVSQVGLVLEPEPPLPILSRLRGMFR</sequence>